<dbReference type="EMBL" id="CAJJDN010000118">
    <property type="protein sequence ID" value="CAD8118805.1"/>
    <property type="molecule type" value="Genomic_DNA"/>
</dbReference>
<sequence>MKMDGSENAKYLIHFQSIIKEPQDKQDRDLQIQAKKIQNLGTQKIEIQKRKLILDQTDTTSIKQKCIKKRNKIYENKKIRRPWSAQEDQQLQLAIQQHGSNWIQIAASLMNRNPSQCAQRWKRIKPSDLKKRKPFSIKEDQIILELVSKYTKNWGKIAQYLPEKTSKQIRERYINKLNPQIKFEPFTEEEDQIIINAYREIGSKWSKIQDLLIGRPENMIKNRFYSYLRQKFLKIKNPYYAIPQQIAMENKSQQSSNNEEQQLSEEKQQIETQFEIQNKENNNQRNKCNQNIQPQVTFSSNQYFQIPCPILYGNYSYPQFQYYQTPIALVYTPIQQDDLNVQNSLNTVFQQQIIFGQNVTNQLVFQSNS</sequence>
<protein>
    <recommendedName>
        <fullName evidence="6">Homeodomain protein</fullName>
    </recommendedName>
</protein>
<dbReference type="SMART" id="SM00717">
    <property type="entry name" value="SANT"/>
    <property type="match status" value="3"/>
</dbReference>
<proteinExistence type="predicted"/>
<dbReference type="GO" id="GO:0005634">
    <property type="term" value="C:nucleus"/>
    <property type="evidence" value="ECO:0007669"/>
    <property type="project" value="TreeGrafter"/>
</dbReference>
<gene>
    <name evidence="4" type="ORF">PSON_ATCC_30995.1.T1180167</name>
</gene>
<dbReference type="AlphaFoldDB" id="A0A8S1QV68"/>
<evidence type="ECO:0000259" key="3">
    <source>
        <dbReference type="PROSITE" id="PS51294"/>
    </source>
</evidence>
<dbReference type="PROSITE" id="PS50090">
    <property type="entry name" value="MYB_LIKE"/>
    <property type="match status" value="3"/>
</dbReference>
<organism evidence="4 5">
    <name type="scientific">Paramecium sonneborni</name>
    <dbReference type="NCBI Taxonomy" id="65129"/>
    <lineage>
        <taxon>Eukaryota</taxon>
        <taxon>Sar</taxon>
        <taxon>Alveolata</taxon>
        <taxon>Ciliophora</taxon>
        <taxon>Intramacronucleata</taxon>
        <taxon>Oligohymenophorea</taxon>
        <taxon>Peniculida</taxon>
        <taxon>Parameciidae</taxon>
        <taxon>Paramecium</taxon>
    </lineage>
</organism>
<dbReference type="Proteomes" id="UP000692954">
    <property type="component" value="Unassembled WGS sequence"/>
</dbReference>
<evidence type="ECO:0008006" key="6">
    <source>
        <dbReference type="Google" id="ProtNLM"/>
    </source>
</evidence>
<accession>A0A8S1QV68</accession>
<feature type="region of interest" description="Disordered" evidence="1">
    <location>
        <begin position="250"/>
        <end position="269"/>
    </location>
</feature>
<reference evidence="4" key="1">
    <citation type="submission" date="2021-01" db="EMBL/GenBank/DDBJ databases">
        <authorList>
            <consortium name="Genoscope - CEA"/>
            <person name="William W."/>
        </authorList>
    </citation>
    <scope>NUCLEOTIDE SEQUENCE</scope>
</reference>
<feature type="domain" description="Myb-like" evidence="2">
    <location>
        <begin position="178"/>
        <end position="228"/>
    </location>
</feature>
<dbReference type="PANTHER" id="PTHR45614">
    <property type="entry name" value="MYB PROTEIN-RELATED"/>
    <property type="match status" value="1"/>
</dbReference>
<name>A0A8S1QV68_9CILI</name>
<keyword evidence="5" id="KW-1185">Reference proteome</keyword>
<dbReference type="PANTHER" id="PTHR45614:SF69">
    <property type="entry name" value="CHROMOSOME UNDETERMINED SCAFFOLD_38, WHOLE GENOME SHOTGUN SEQUENCE"/>
    <property type="match status" value="1"/>
</dbReference>
<dbReference type="CDD" id="cd00167">
    <property type="entry name" value="SANT"/>
    <property type="match status" value="3"/>
</dbReference>
<evidence type="ECO:0000259" key="2">
    <source>
        <dbReference type="PROSITE" id="PS50090"/>
    </source>
</evidence>
<dbReference type="GO" id="GO:0000978">
    <property type="term" value="F:RNA polymerase II cis-regulatory region sequence-specific DNA binding"/>
    <property type="evidence" value="ECO:0007669"/>
    <property type="project" value="TreeGrafter"/>
</dbReference>
<feature type="domain" description="HTH myb-type" evidence="3">
    <location>
        <begin position="185"/>
        <end position="232"/>
    </location>
</feature>
<evidence type="ECO:0000313" key="5">
    <source>
        <dbReference type="Proteomes" id="UP000692954"/>
    </source>
</evidence>
<dbReference type="InterPro" id="IPR017930">
    <property type="entry name" value="Myb_dom"/>
</dbReference>
<dbReference type="InterPro" id="IPR001005">
    <property type="entry name" value="SANT/Myb"/>
</dbReference>
<evidence type="ECO:0000256" key="1">
    <source>
        <dbReference type="SAM" id="MobiDB-lite"/>
    </source>
</evidence>
<dbReference type="PROSITE" id="PS51294">
    <property type="entry name" value="HTH_MYB"/>
    <property type="match status" value="3"/>
</dbReference>
<feature type="domain" description="Myb-like" evidence="2">
    <location>
        <begin position="75"/>
        <end position="125"/>
    </location>
</feature>
<evidence type="ECO:0000313" key="4">
    <source>
        <dbReference type="EMBL" id="CAD8118805.1"/>
    </source>
</evidence>
<feature type="domain" description="HTH myb-type" evidence="3">
    <location>
        <begin position="130"/>
        <end position="181"/>
    </location>
</feature>
<comment type="caution">
    <text evidence="4">The sequence shown here is derived from an EMBL/GenBank/DDBJ whole genome shotgun (WGS) entry which is preliminary data.</text>
</comment>
<dbReference type="InterPro" id="IPR050560">
    <property type="entry name" value="MYB_TF"/>
</dbReference>
<dbReference type="Pfam" id="PF00249">
    <property type="entry name" value="Myb_DNA-binding"/>
    <property type="match status" value="1"/>
</dbReference>
<dbReference type="OrthoDB" id="2143914at2759"/>
<dbReference type="Pfam" id="PF13921">
    <property type="entry name" value="Myb_DNA-bind_6"/>
    <property type="match status" value="1"/>
</dbReference>
<feature type="compositionally biased region" description="Low complexity" evidence="1">
    <location>
        <begin position="250"/>
        <end position="261"/>
    </location>
</feature>
<dbReference type="GO" id="GO:0000981">
    <property type="term" value="F:DNA-binding transcription factor activity, RNA polymerase II-specific"/>
    <property type="evidence" value="ECO:0007669"/>
    <property type="project" value="TreeGrafter"/>
</dbReference>
<feature type="domain" description="Myb-like" evidence="2">
    <location>
        <begin position="127"/>
        <end position="177"/>
    </location>
</feature>
<feature type="domain" description="HTH myb-type" evidence="3">
    <location>
        <begin position="75"/>
        <end position="129"/>
    </location>
</feature>